<dbReference type="RefSeq" id="WP_289348046.1">
    <property type="nucleotide sequence ID" value="NZ_JAUCFI010000001.1"/>
</dbReference>
<dbReference type="PROSITE" id="PS51257">
    <property type="entry name" value="PROKAR_LIPOPROTEIN"/>
    <property type="match status" value="1"/>
</dbReference>
<evidence type="ECO:0000313" key="2">
    <source>
        <dbReference type="EMBL" id="MDM5281817.1"/>
    </source>
</evidence>
<reference evidence="2" key="1">
    <citation type="submission" date="2023-06" db="EMBL/GenBank/DDBJ databases">
        <title>Comparative genomics of Bacillaceae isolates and their secondary metabolite potential.</title>
        <authorList>
            <person name="Song L."/>
            <person name="Nielsen L.J."/>
            <person name="Mohite O."/>
            <person name="Xu X."/>
            <person name="Weber T."/>
            <person name="Kovacs A.T."/>
        </authorList>
    </citation>
    <scope>NUCLEOTIDE SEQUENCE</scope>
    <source>
        <strain evidence="2">G1S1</strain>
    </source>
</reference>
<feature type="domain" description="YhfM-like" evidence="1">
    <location>
        <begin position="33"/>
        <end position="134"/>
    </location>
</feature>
<accession>A0AAJ1V9H8</accession>
<evidence type="ECO:0000259" key="1">
    <source>
        <dbReference type="Pfam" id="PF26353"/>
    </source>
</evidence>
<comment type="caution">
    <text evidence="2">The sequence shown here is derived from an EMBL/GenBank/DDBJ whole genome shotgun (WGS) entry which is preliminary data.</text>
</comment>
<proteinExistence type="predicted"/>
<dbReference type="EMBL" id="JAUCFI010000001">
    <property type="protein sequence ID" value="MDM5281817.1"/>
    <property type="molecule type" value="Genomic_DNA"/>
</dbReference>
<dbReference type="Pfam" id="PF26353">
    <property type="entry name" value="YhfM"/>
    <property type="match status" value="1"/>
</dbReference>
<dbReference type="Proteomes" id="UP001238973">
    <property type="component" value="Unassembled WGS sequence"/>
</dbReference>
<name>A0AAJ1V9H8_9BACI</name>
<organism evidence="2 3">
    <name type="scientific">Peribacillus frigoritolerans</name>
    <dbReference type="NCBI Taxonomy" id="450367"/>
    <lineage>
        <taxon>Bacteria</taxon>
        <taxon>Bacillati</taxon>
        <taxon>Bacillota</taxon>
        <taxon>Bacilli</taxon>
        <taxon>Bacillales</taxon>
        <taxon>Bacillaceae</taxon>
        <taxon>Peribacillus</taxon>
    </lineage>
</organism>
<protein>
    <recommendedName>
        <fullName evidence="1">YhfM-like domain-containing protein</fullName>
    </recommendedName>
</protein>
<dbReference type="AlphaFoldDB" id="A0AAJ1V9H8"/>
<sequence>MRKNINFTFLFAFMLLLVGCMGEDKRQLTRVDVQKNDAEEKYEEALMITDKESIELLSEAFKKVKWDNRMVKIARKPDLKATLFYTFDENMPERLVEYEIWFNKNGTATIISNNENKSYGELDKESAKTLINILLK</sequence>
<dbReference type="InterPro" id="IPR058780">
    <property type="entry name" value="YhfM-like_dom"/>
</dbReference>
<gene>
    <name evidence="2" type="ORF">QUF85_00255</name>
</gene>
<evidence type="ECO:0000313" key="3">
    <source>
        <dbReference type="Proteomes" id="UP001238973"/>
    </source>
</evidence>